<protein>
    <submittedName>
        <fullName evidence="2">Uncharacterized protein</fullName>
    </submittedName>
</protein>
<feature type="transmembrane region" description="Helical" evidence="1">
    <location>
        <begin position="33"/>
        <end position="57"/>
    </location>
</feature>
<organism evidence="2 3">
    <name type="scientific">Synechocystis salina LEGE 00031</name>
    <dbReference type="NCBI Taxonomy" id="1828736"/>
    <lineage>
        <taxon>Bacteria</taxon>
        <taxon>Bacillati</taxon>
        <taxon>Cyanobacteriota</taxon>
        <taxon>Cyanophyceae</taxon>
        <taxon>Synechococcales</taxon>
        <taxon>Merismopediaceae</taxon>
        <taxon>Synechocystis</taxon>
    </lineage>
</organism>
<gene>
    <name evidence="2" type="ORF">IQ217_08925</name>
</gene>
<dbReference type="Proteomes" id="UP000658720">
    <property type="component" value="Unassembled WGS sequence"/>
</dbReference>
<keyword evidence="1" id="KW-0812">Transmembrane</keyword>
<comment type="caution">
    <text evidence="2">The sequence shown here is derived from an EMBL/GenBank/DDBJ whole genome shotgun (WGS) entry which is preliminary data.</text>
</comment>
<accession>A0ABR9VRK4</accession>
<keyword evidence="3" id="KW-1185">Reference proteome</keyword>
<dbReference type="EMBL" id="JADEVV010000021">
    <property type="protein sequence ID" value="MBE9253965.1"/>
    <property type="molecule type" value="Genomic_DNA"/>
</dbReference>
<sequence length="111" mass="12213">MALIARLIGIVLIGTGIYFLGNNIIFTTNVYPYFWRGIAADGSILALIAGVMMLVFLPAREKSWGWIPIIIGVVLVFFSSRAILNPTSLWQFLLSFASMAVGYKLATQGRL</sequence>
<evidence type="ECO:0000313" key="3">
    <source>
        <dbReference type="Proteomes" id="UP000658720"/>
    </source>
</evidence>
<dbReference type="RefSeq" id="WP_190599528.1">
    <property type="nucleotide sequence ID" value="NZ_JADEVV010000021.1"/>
</dbReference>
<name>A0ABR9VRK4_9SYNC</name>
<reference evidence="2 3" key="1">
    <citation type="submission" date="2020-10" db="EMBL/GenBank/DDBJ databases">
        <authorList>
            <person name="Castelo-Branco R."/>
            <person name="Eusebio N."/>
            <person name="Adriana R."/>
            <person name="Vieira A."/>
            <person name="Brugerolle De Fraissinette N."/>
            <person name="Rezende De Castro R."/>
            <person name="Schneider M.P."/>
            <person name="Vasconcelos V."/>
            <person name="Leao P.N."/>
        </authorList>
    </citation>
    <scope>NUCLEOTIDE SEQUENCE [LARGE SCALE GENOMIC DNA]</scope>
    <source>
        <strain evidence="2 3">LEGE 00031</strain>
    </source>
</reference>
<proteinExistence type="predicted"/>
<feature type="transmembrane region" description="Helical" evidence="1">
    <location>
        <begin position="64"/>
        <end position="83"/>
    </location>
</feature>
<keyword evidence="1" id="KW-1133">Transmembrane helix</keyword>
<evidence type="ECO:0000313" key="2">
    <source>
        <dbReference type="EMBL" id="MBE9253965.1"/>
    </source>
</evidence>
<feature type="transmembrane region" description="Helical" evidence="1">
    <location>
        <begin position="7"/>
        <end position="27"/>
    </location>
</feature>
<keyword evidence="1" id="KW-0472">Membrane</keyword>
<evidence type="ECO:0000256" key="1">
    <source>
        <dbReference type="SAM" id="Phobius"/>
    </source>
</evidence>